<evidence type="ECO:0000313" key="4">
    <source>
        <dbReference type="Proteomes" id="UP000029646"/>
    </source>
</evidence>
<dbReference type="EMBL" id="BBNS01000004">
    <property type="protein sequence ID" value="GAL70112.1"/>
    <property type="molecule type" value="Genomic_DNA"/>
</dbReference>
<evidence type="ECO:0008006" key="6">
    <source>
        <dbReference type="Google" id="ProtNLM"/>
    </source>
</evidence>
<sequence>MKKIALSLLILLSVFSCKNDDDNEIDCSLIDIGPPNIYIELVDANGNNLIENETYIADNITVTFKDYIIENVVFKNVPSIENFIALSVSGSKGDNTFNIHLSENETDILTLNLSEREVICSVTFYTINETTYNGEIQTLKDFNGDYLITITK</sequence>
<dbReference type="AlphaFoldDB" id="A0A090WRS6"/>
<dbReference type="OrthoDB" id="1446228at2"/>
<keyword evidence="5" id="KW-1185">Reference proteome</keyword>
<protein>
    <recommendedName>
        <fullName evidence="6">Lipoprotein</fullName>
    </recommendedName>
</protein>
<proteinExistence type="predicted"/>
<dbReference type="STRING" id="504487.JCM19538_1897"/>
<dbReference type="RefSeq" id="WP_042240541.1">
    <property type="nucleotide sequence ID" value="NZ_BBNR01000001.1"/>
</dbReference>
<dbReference type="Proteomes" id="UP000030184">
    <property type="component" value="Unassembled WGS sequence"/>
</dbReference>
<gene>
    <name evidence="1" type="ORF">JCM19301_4009</name>
    <name evidence="2" type="ORF">JCM19302_2687</name>
    <name evidence="3" type="ORF">JCM19538_1897</name>
</gene>
<evidence type="ECO:0000313" key="2">
    <source>
        <dbReference type="EMBL" id="GAL70112.1"/>
    </source>
</evidence>
<evidence type="ECO:0000313" key="1">
    <source>
        <dbReference type="EMBL" id="GAL65549.1"/>
    </source>
</evidence>
<evidence type="ECO:0000313" key="3">
    <source>
        <dbReference type="EMBL" id="GAL88908.1"/>
    </source>
</evidence>
<comment type="caution">
    <text evidence="2">The sequence shown here is derived from an EMBL/GenBank/DDBJ whole genome shotgun (WGS) entry which is preliminary data.</text>
</comment>
<organism evidence="2 4">
    <name type="scientific">Jejuia pallidilutea</name>
    <dbReference type="NCBI Taxonomy" id="504487"/>
    <lineage>
        <taxon>Bacteria</taxon>
        <taxon>Pseudomonadati</taxon>
        <taxon>Bacteroidota</taxon>
        <taxon>Flavobacteriia</taxon>
        <taxon>Flavobacteriales</taxon>
        <taxon>Flavobacteriaceae</taxon>
        <taxon>Jejuia</taxon>
    </lineage>
</organism>
<dbReference type="PROSITE" id="PS51257">
    <property type="entry name" value="PROKAR_LIPOPROTEIN"/>
    <property type="match status" value="1"/>
</dbReference>
<dbReference type="EMBL" id="BBNR01000001">
    <property type="protein sequence ID" value="GAL65549.1"/>
    <property type="molecule type" value="Genomic_DNA"/>
</dbReference>
<accession>A0A090WRS6</accession>
<reference evidence="5" key="1">
    <citation type="journal article" date="2014" name="Genome Announc.">
        <title>Draft Genome Sequence of Marine Flavobacterium Jejuia pallidilutea Strain 11shimoA1 and Pigmentation Mutants.</title>
        <authorList>
            <person name="Takatani N."/>
            <person name="Nakanishi M."/>
            <person name="Meirelles P."/>
            <person name="Mino S."/>
            <person name="Suda W."/>
            <person name="Oshima K."/>
            <person name="Hattori M."/>
            <person name="Ohkuma M."/>
            <person name="Hosokawa M."/>
            <person name="Miyashita K."/>
            <person name="Thompson F.L."/>
            <person name="Niwa A."/>
            <person name="Sawabe T."/>
            <person name="Sawabe T."/>
        </authorList>
    </citation>
    <scope>NUCLEOTIDE SEQUENCE [LARGE SCALE GENOMIC DNA]</scope>
    <source>
        <strain evidence="5">JCM 19538</strain>
    </source>
</reference>
<evidence type="ECO:0000313" key="5">
    <source>
        <dbReference type="Proteomes" id="UP000030184"/>
    </source>
</evidence>
<name>A0A090WRS6_9FLAO</name>
<dbReference type="EMBL" id="BBNY01000005">
    <property type="protein sequence ID" value="GAL88908.1"/>
    <property type="molecule type" value="Genomic_DNA"/>
</dbReference>
<dbReference type="Proteomes" id="UP000029646">
    <property type="component" value="Unassembled WGS sequence"/>
</dbReference>
<dbReference type="Proteomes" id="UP000029641">
    <property type="component" value="Unassembled WGS sequence"/>
</dbReference>